<keyword evidence="12" id="KW-1185">Reference proteome</keyword>
<comment type="similarity">
    <text evidence="2 9">Belongs to the germin family.</text>
</comment>
<feature type="domain" description="Cupin type-1" evidence="10">
    <location>
        <begin position="10"/>
        <end position="108"/>
    </location>
</feature>
<evidence type="ECO:0000256" key="9">
    <source>
        <dbReference type="RuleBase" id="RU366015"/>
    </source>
</evidence>
<comment type="subcellular location">
    <subcellularLocation>
        <location evidence="1 9">Secreted</location>
        <location evidence="1 9">Extracellular space</location>
        <location evidence="1 9">Apoplast</location>
    </subcellularLocation>
</comment>
<dbReference type="Pfam" id="PF00190">
    <property type="entry name" value="Cupin_1"/>
    <property type="match status" value="1"/>
</dbReference>
<name>A0ABR2A597_9ROSI</name>
<accession>A0ABR2A597</accession>
<dbReference type="InterPro" id="IPR001929">
    <property type="entry name" value="Germin"/>
</dbReference>
<sequence>MHLMDSTLLPRPKEILVLLEVTLYVSFVTSDLDNRLIAEVLYPGDVSVFHVGLIHFRFNIEKRMQLPWLVSAARIQGMITVANAVFRSKPHLNPDDLAKSFQLDKNVVTFRNGSGCLWVVVLGFKRSSKLRTVQ</sequence>
<keyword evidence="5 9" id="KW-0479">Metal-binding</keyword>
<protein>
    <recommendedName>
        <fullName evidence="9">Germin-like protein</fullName>
    </recommendedName>
</protein>
<evidence type="ECO:0000256" key="5">
    <source>
        <dbReference type="ARBA" id="ARBA00022723"/>
    </source>
</evidence>
<keyword evidence="8 9" id="KW-0464">Manganese</keyword>
<dbReference type="InterPro" id="IPR006045">
    <property type="entry name" value="Cupin_1"/>
</dbReference>
<keyword evidence="4 9" id="KW-0964">Secreted</keyword>
<evidence type="ECO:0000256" key="2">
    <source>
        <dbReference type="ARBA" id="ARBA00007456"/>
    </source>
</evidence>
<dbReference type="Proteomes" id="UP001472677">
    <property type="component" value="Unassembled WGS sequence"/>
</dbReference>
<keyword evidence="7" id="KW-0325">Glycoprotein</keyword>
<evidence type="ECO:0000256" key="4">
    <source>
        <dbReference type="ARBA" id="ARBA00022525"/>
    </source>
</evidence>
<evidence type="ECO:0000313" key="11">
    <source>
        <dbReference type="EMBL" id="KAK8488196.1"/>
    </source>
</evidence>
<organism evidence="11 12">
    <name type="scientific">Hibiscus sabdariffa</name>
    <name type="common">roselle</name>
    <dbReference type="NCBI Taxonomy" id="183260"/>
    <lineage>
        <taxon>Eukaryota</taxon>
        <taxon>Viridiplantae</taxon>
        <taxon>Streptophyta</taxon>
        <taxon>Embryophyta</taxon>
        <taxon>Tracheophyta</taxon>
        <taxon>Spermatophyta</taxon>
        <taxon>Magnoliopsida</taxon>
        <taxon>eudicotyledons</taxon>
        <taxon>Gunneridae</taxon>
        <taxon>Pentapetalae</taxon>
        <taxon>rosids</taxon>
        <taxon>malvids</taxon>
        <taxon>Malvales</taxon>
        <taxon>Malvaceae</taxon>
        <taxon>Malvoideae</taxon>
        <taxon>Hibiscus</taxon>
    </lineage>
</organism>
<comment type="caution">
    <text evidence="11">The sequence shown here is derived from an EMBL/GenBank/DDBJ whole genome shotgun (WGS) entry which is preliminary data.</text>
</comment>
<dbReference type="InterPro" id="IPR014710">
    <property type="entry name" value="RmlC-like_jellyroll"/>
</dbReference>
<keyword evidence="6" id="KW-0732">Signal</keyword>
<dbReference type="EMBL" id="JBBPBM010001025">
    <property type="protein sequence ID" value="KAK8488196.1"/>
    <property type="molecule type" value="Genomic_DNA"/>
</dbReference>
<evidence type="ECO:0000313" key="12">
    <source>
        <dbReference type="Proteomes" id="UP001472677"/>
    </source>
</evidence>
<evidence type="ECO:0000256" key="6">
    <source>
        <dbReference type="ARBA" id="ARBA00022729"/>
    </source>
</evidence>
<evidence type="ECO:0000259" key="10">
    <source>
        <dbReference type="Pfam" id="PF00190"/>
    </source>
</evidence>
<reference evidence="11 12" key="1">
    <citation type="journal article" date="2024" name="G3 (Bethesda)">
        <title>Genome assembly of Hibiscus sabdariffa L. provides insights into metabolisms of medicinal natural products.</title>
        <authorList>
            <person name="Kim T."/>
        </authorList>
    </citation>
    <scope>NUCLEOTIDE SEQUENCE [LARGE SCALE GENOMIC DNA]</scope>
    <source>
        <strain evidence="11">TK-2024</strain>
        <tissue evidence="11">Old leaves</tissue>
    </source>
</reference>
<evidence type="ECO:0000256" key="7">
    <source>
        <dbReference type="ARBA" id="ARBA00023180"/>
    </source>
</evidence>
<keyword evidence="3 9" id="KW-0052">Apoplast</keyword>
<dbReference type="PRINTS" id="PR00325">
    <property type="entry name" value="GERMIN"/>
</dbReference>
<gene>
    <name evidence="11" type="ORF">V6N12_044880</name>
</gene>
<evidence type="ECO:0000256" key="3">
    <source>
        <dbReference type="ARBA" id="ARBA00022523"/>
    </source>
</evidence>
<dbReference type="InterPro" id="IPR011051">
    <property type="entry name" value="RmlC_Cupin_sf"/>
</dbReference>
<proteinExistence type="inferred from homology"/>
<dbReference type="SUPFAM" id="SSF51182">
    <property type="entry name" value="RmlC-like cupins"/>
    <property type="match status" value="1"/>
</dbReference>
<dbReference type="PANTHER" id="PTHR31238">
    <property type="entry name" value="GERMIN-LIKE PROTEIN SUBFAMILY 3 MEMBER 3"/>
    <property type="match status" value="1"/>
</dbReference>
<dbReference type="Gene3D" id="2.60.120.10">
    <property type="entry name" value="Jelly Rolls"/>
    <property type="match status" value="1"/>
</dbReference>
<evidence type="ECO:0000256" key="1">
    <source>
        <dbReference type="ARBA" id="ARBA00004271"/>
    </source>
</evidence>
<evidence type="ECO:0000256" key="8">
    <source>
        <dbReference type="ARBA" id="ARBA00023211"/>
    </source>
</evidence>